<reference evidence="1 2" key="1">
    <citation type="journal article" date="2022" name="Allergy">
        <title>Genome assembly and annotation of Periplaneta americana reveal a comprehensive cockroach allergen profile.</title>
        <authorList>
            <person name="Wang L."/>
            <person name="Xiong Q."/>
            <person name="Saelim N."/>
            <person name="Wang L."/>
            <person name="Nong W."/>
            <person name="Wan A.T."/>
            <person name="Shi M."/>
            <person name="Liu X."/>
            <person name="Cao Q."/>
            <person name="Hui J.H.L."/>
            <person name="Sookrung N."/>
            <person name="Leung T.F."/>
            <person name="Tungtrongchitr A."/>
            <person name="Tsui S.K.W."/>
        </authorList>
    </citation>
    <scope>NUCLEOTIDE SEQUENCE [LARGE SCALE GENOMIC DNA]</scope>
    <source>
        <strain evidence="1">PWHHKU_190912</strain>
    </source>
</reference>
<keyword evidence="2" id="KW-1185">Reference proteome</keyword>
<gene>
    <name evidence="1" type="ORF">ANN_09574</name>
</gene>
<dbReference type="Proteomes" id="UP001148838">
    <property type="component" value="Unassembled WGS sequence"/>
</dbReference>
<evidence type="ECO:0000313" key="2">
    <source>
        <dbReference type="Proteomes" id="UP001148838"/>
    </source>
</evidence>
<organism evidence="1 2">
    <name type="scientific">Periplaneta americana</name>
    <name type="common">American cockroach</name>
    <name type="synonym">Blatta americana</name>
    <dbReference type="NCBI Taxonomy" id="6978"/>
    <lineage>
        <taxon>Eukaryota</taxon>
        <taxon>Metazoa</taxon>
        <taxon>Ecdysozoa</taxon>
        <taxon>Arthropoda</taxon>
        <taxon>Hexapoda</taxon>
        <taxon>Insecta</taxon>
        <taxon>Pterygota</taxon>
        <taxon>Neoptera</taxon>
        <taxon>Polyneoptera</taxon>
        <taxon>Dictyoptera</taxon>
        <taxon>Blattodea</taxon>
        <taxon>Blattoidea</taxon>
        <taxon>Blattidae</taxon>
        <taxon>Blattinae</taxon>
        <taxon>Periplaneta</taxon>
    </lineage>
</organism>
<name>A0ABQ8TM22_PERAM</name>
<proteinExistence type="predicted"/>
<accession>A0ABQ8TM22</accession>
<dbReference type="EMBL" id="JAJSOF020000005">
    <property type="protein sequence ID" value="KAJ4447567.1"/>
    <property type="molecule type" value="Genomic_DNA"/>
</dbReference>
<evidence type="ECO:0000313" key="1">
    <source>
        <dbReference type="EMBL" id="KAJ4447567.1"/>
    </source>
</evidence>
<sequence>MRFMRRTAGYTKWDRKKNEDILQELNVSSILDYISRYQLNWKEQISRMVSSRIPMAIMKYRPNGKRYGSSIAGTGGDEDFGGVIVGGAENTLDNVAVGNGGDDLVDDSYGSVEVAMVMVFLAIVVKMLVSSSEDRSRKLNMMCGTRLYLSSKAMLRIVMILGIPSSLAGLQVVEHVVRQRLNGAERSTRLVACSSVSTDISSDLAPQPVLGLTTLTLLLYYLITTTSAGTHVHCLPDKHYIDVPYFAVSFQRRQAFP</sequence>
<comment type="caution">
    <text evidence="1">The sequence shown here is derived from an EMBL/GenBank/DDBJ whole genome shotgun (WGS) entry which is preliminary data.</text>
</comment>
<protein>
    <submittedName>
        <fullName evidence="1">Uncharacterized protein</fullName>
    </submittedName>
</protein>